<evidence type="ECO:0000259" key="1">
    <source>
        <dbReference type="Pfam" id="PF07883"/>
    </source>
</evidence>
<dbReference type="Gene3D" id="2.60.120.10">
    <property type="entry name" value="Jelly Rolls"/>
    <property type="match status" value="1"/>
</dbReference>
<organism evidence="2 3">
    <name type="scientific">Phytohabitans suffuscus</name>
    <dbReference type="NCBI Taxonomy" id="624315"/>
    <lineage>
        <taxon>Bacteria</taxon>
        <taxon>Bacillati</taxon>
        <taxon>Actinomycetota</taxon>
        <taxon>Actinomycetes</taxon>
        <taxon>Micromonosporales</taxon>
        <taxon>Micromonosporaceae</taxon>
    </lineage>
</organism>
<reference evidence="2 3" key="2">
    <citation type="submission" date="2020-03" db="EMBL/GenBank/DDBJ databases">
        <authorList>
            <person name="Ichikawa N."/>
            <person name="Kimura A."/>
            <person name="Kitahashi Y."/>
            <person name="Uohara A."/>
        </authorList>
    </citation>
    <scope>NUCLEOTIDE SEQUENCE [LARGE SCALE GENOMIC DNA]</scope>
    <source>
        <strain evidence="2 3">NBRC 105367</strain>
    </source>
</reference>
<dbReference type="InterPro" id="IPR011051">
    <property type="entry name" value="RmlC_Cupin_sf"/>
</dbReference>
<accession>A0A6F8YYE5</accession>
<dbReference type="SUPFAM" id="SSF51182">
    <property type="entry name" value="RmlC-like cupins"/>
    <property type="match status" value="1"/>
</dbReference>
<protein>
    <recommendedName>
        <fullName evidence="1">Cupin type-2 domain-containing protein</fullName>
    </recommendedName>
</protein>
<evidence type="ECO:0000313" key="2">
    <source>
        <dbReference type="EMBL" id="BCB91200.1"/>
    </source>
</evidence>
<dbReference type="Proteomes" id="UP000503011">
    <property type="component" value="Chromosome"/>
</dbReference>
<feature type="domain" description="Cupin type-2" evidence="1">
    <location>
        <begin position="35"/>
        <end position="94"/>
    </location>
</feature>
<proteinExistence type="predicted"/>
<dbReference type="InterPro" id="IPR014710">
    <property type="entry name" value="RmlC-like_jellyroll"/>
</dbReference>
<dbReference type="RefSeq" id="WP_173164049.1">
    <property type="nucleotide sequence ID" value="NZ_AP022871.1"/>
</dbReference>
<dbReference type="InterPro" id="IPR013096">
    <property type="entry name" value="Cupin_2"/>
</dbReference>
<dbReference type="AlphaFoldDB" id="A0A6F8YYE5"/>
<keyword evidence="3" id="KW-1185">Reference proteome</keyword>
<reference evidence="2 3" key="1">
    <citation type="submission" date="2020-03" db="EMBL/GenBank/DDBJ databases">
        <title>Whole genome shotgun sequence of Phytohabitans suffuscus NBRC 105367.</title>
        <authorList>
            <person name="Komaki H."/>
            <person name="Tamura T."/>
        </authorList>
    </citation>
    <scope>NUCLEOTIDE SEQUENCE [LARGE SCALE GENOMIC DNA]</scope>
    <source>
        <strain evidence="2 3">NBRC 105367</strain>
    </source>
</reference>
<sequence>MRVLTNAGRFTPPGQGEGRRYTEELRVPDLSVGTYCVPVGGKDTQLPHTEDEVYVVASGRAKLTAASGTVDVGPGSVVFVPAGEEHRFTDIAEDLTVLVFFGPAEYTRRQT</sequence>
<dbReference type="KEGG" id="psuu:Psuf_085130"/>
<name>A0A6F8YYE5_9ACTN</name>
<dbReference type="EMBL" id="AP022871">
    <property type="protein sequence ID" value="BCB91200.1"/>
    <property type="molecule type" value="Genomic_DNA"/>
</dbReference>
<evidence type="ECO:0000313" key="3">
    <source>
        <dbReference type="Proteomes" id="UP000503011"/>
    </source>
</evidence>
<dbReference type="Pfam" id="PF07883">
    <property type="entry name" value="Cupin_2"/>
    <property type="match status" value="1"/>
</dbReference>
<gene>
    <name evidence="2" type="ORF">Psuf_085130</name>
</gene>